<dbReference type="AlphaFoldDB" id="A0A1L3MEP8"/>
<reference evidence="1 2" key="1">
    <citation type="submission" date="2015-11" db="EMBL/GenBank/DDBJ databases">
        <authorList>
            <person name="Zhang Y."/>
            <person name="Guo Z."/>
        </authorList>
    </citation>
    <scope>NUCLEOTIDE SEQUENCE [LARGE SCALE GENOMIC DNA]</scope>
    <source>
        <strain evidence="1 2">YFY001</strain>
    </source>
</reference>
<sequence>MGIEYLNKFSGQFAWYGRAGAVVEETEAMNIEVSLRAVKTVVHKRKASQTITADMIPWLPLLDDMATAK</sequence>
<protein>
    <submittedName>
        <fullName evidence="1">Uncharacterized protein</fullName>
    </submittedName>
</protein>
<evidence type="ECO:0000313" key="1">
    <source>
        <dbReference type="EMBL" id="APH00800.1"/>
    </source>
</evidence>
<dbReference type="EMBL" id="CP013290">
    <property type="protein sequence ID" value="APH00800.1"/>
    <property type="molecule type" value="Genomic_DNA"/>
</dbReference>
<dbReference type="KEGG" id="jte:ASJ30_04015"/>
<accession>A0A1L3MEP8</accession>
<organism evidence="1 2">
    <name type="scientific">Janibacter indicus</name>
    <dbReference type="NCBI Taxonomy" id="857417"/>
    <lineage>
        <taxon>Bacteria</taxon>
        <taxon>Bacillati</taxon>
        <taxon>Actinomycetota</taxon>
        <taxon>Actinomycetes</taxon>
        <taxon>Micrococcales</taxon>
        <taxon>Intrasporangiaceae</taxon>
        <taxon>Janibacter</taxon>
    </lineage>
</organism>
<gene>
    <name evidence="1" type="ORF">ASJ30_04015</name>
</gene>
<proteinExistence type="predicted"/>
<keyword evidence="2" id="KW-1185">Reference proteome</keyword>
<evidence type="ECO:0000313" key="2">
    <source>
        <dbReference type="Proteomes" id="UP000182938"/>
    </source>
</evidence>
<dbReference type="Proteomes" id="UP000182938">
    <property type="component" value="Chromosome"/>
</dbReference>
<name>A0A1L3MEP8_9MICO</name>